<dbReference type="Pfam" id="PF01527">
    <property type="entry name" value="HTH_Tnp_1"/>
    <property type="match status" value="1"/>
</dbReference>
<dbReference type="AlphaFoldDB" id="A0A5B7T3Q5"/>
<dbReference type="Pfam" id="PF13518">
    <property type="entry name" value="HTH_28"/>
    <property type="match status" value="1"/>
</dbReference>
<dbReference type="SUPFAM" id="SSF48295">
    <property type="entry name" value="TrpR-like"/>
    <property type="match status" value="2"/>
</dbReference>
<feature type="domain" description="Insertion element IS150 protein InsJ-like helix-turn-helix" evidence="3">
    <location>
        <begin position="85"/>
        <end position="137"/>
    </location>
</feature>
<gene>
    <name evidence="4" type="ORF">FG051_08765</name>
</gene>
<evidence type="ECO:0000313" key="5">
    <source>
        <dbReference type="Proteomes" id="UP000310673"/>
    </source>
</evidence>
<sequence length="195" mass="22927">MKCSKIVRHNLTTLGALFFMTKYSSEFKVKLVNEYLEGQISILGLAKKYGIPSKSPIYNWVHQAETNGLNSLKNKRSHKEYSQDFKLSVIEYYKLHEISRLDTAIHFKISPSQVSSWIYIYNHYGVAGLRRRPRGRRPLMARRKKKTHLSSSKEEKYKQEILDLKSKLHDTEMDRDILKALKALRENNHSSRKQK</sequence>
<evidence type="ECO:0000256" key="2">
    <source>
        <dbReference type="SAM" id="MobiDB-lite"/>
    </source>
</evidence>
<dbReference type="GO" id="GO:0006313">
    <property type="term" value="P:DNA transposition"/>
    <property type="evidence" value="ECO:0007669"/>
    <property type="project" value="InterPro"/>
</dbReference>
<dbReference type="GO" id="GO:0043565">
    <property type="term" value="F:sequence-specific DNA binding"/>
    <property type="evidence" value="ECO:0007669"/>
    <property type="project" value="InterPro"/>
</dbReference>
<evidence type="ECO:0000313" key="4">
    <source>
        <dbReference type="EMBL" id="QCX25199.1"/>
    </source>
</evidence>
<dbReference type="PANTHER" id="PTHR33795">
    <property type="entry name" value="INSERTION ELEMENT IS150 PROTEIN INSJ"/>
    <property type="match status" value="1"/>
</dbReference>
<dbReference type="EMBL" id="CP040736">
    <property type="protein sequence ID" value="QCX25199.1"/>
    <property type="molecule type" value="Genomic_DNA"/>
</dbReference>
<comment type="similarity">
    <text evidence="1">Belongs to the IS150/IS1296 orfA family.</text>
</comment>
<evidence type="ECO:0000259" key="3">
    <source>
        <dbReference type="Pfam" id="PF13518"/>
    </source>
</evidence>
<proteinExistence type="inferred from homology"/>
<dbReference type="InterPro" id="IPR052057">
    <property type="entry name" value="IS150/IS1296_orfA-like"/>
</dbReference>
<evidence type="ECO:0000256" key="1">
    <source>
        <dbReference type="ARBA" id="ARBA00038232"/>
    </source>
</evidence>
<feature type="compositionally biased region" description="Basic residues" evidence="2">
    <location>
        <begin position="135"/>
        <end position="148"/>
    </location>
</feature>
<dbReference type="GO" id="GO:0004803">
    <property type="term" value="F:transposase activity"/>
    <property type="evidence" value="ECO:0007669"/>
    <property type="project" value="InterPro"/>
</dbReference>
<feature type="region of interest" description="Disordered" evidence="2">
    <location>
        <begin position="135"/>
        <end position="155"/>
    </location>
</feature>
<dbReference type="Gene3D" id="1.10.10.10">
    <property type="entry name" value="Winged helix-like DNA-binding domain superfamily/Winged helix DNA-binding domain"/>
    <property type="match status" value="2"/>
</dbReference>
<dbReference type="InterPro" id="IPR055247">
    <property type="entry name" value="InsJ-like_HTH"/>
</dbReference>
<dbReference type="InterPro" id="IPR010921">
    <property type="entry name" value="Trp_repressor/repl_initiator"/>
</dbReference>
<dbReference type="InterPro" id="IPR036388">
    <property type="entry name" value="WH-like_DNA-bd_sf"/>
</dbReference>
<dbReference type="PANTHER" id="PTHR33795:SF1">
    <property type="entry name" value="INSERTION ELEMENT IS150 PROTEIN INSJ"/>
    <property type="match status" value="1"/>
</dbReference>
<dbReference type="InterPro" id="IPR002514">
    <property type="entry name" value="Transposase_8"/>
</dbReference>
<organism evidence="4 5">
    <name type="scientific">Companilactobacillus futsaii</name>
    <dbReference type="NCBI Taxonomy" id="938155"/>
    <lineage>
        <taxon>Bacteria</taxon>
        <taxon>Bacillati</taxon>
        <taxon>Bacillota</taxon>
        <taxon>Bacilli</taxon>
        <taxon>Lactobacillales</taxon>
        <taxon>Lactobacillaceae</taxon>
        <taxon>Companilactobacillus</taxon>
    </lineage>
</organism>
<dbReference type="KEGG" id="lft:FG051_08765"/>
<accession>A0A5B7T3Q5</accession>
<dbReference type="Proteomes" id="UP000310673">
    <property type="component" value="Chromosome"/>
</dbReference>
<protein>
    <submittedName>
        <fullName evidence="4">Transposase</fullName>
    </submittedName>
</protein>
<reference evidence="4 5" key="1">
    <citation type="submission" date="2019-05" db="EMBL/GenBank/DDBJ databases">
        <title>Genome Sequence of Lactobacillus futsaii Y97, a Potential Probiotic Strain Isolated from the Futsai of Taiwan.</title>
        <authorList>
            <person name="Du X."/>
        </authorList>
    </citation>
    <scope>NUCLEOTIDE SEQUENCE [LARGE SCALE GENOMIC DNA]</scope>
    <source>
        <strain evidence="4 5">Y97</strain>
    </source>
</reference>
<name>A0A5B7T3Q5_9LACO</name>